<name>A0A4Z0PTF5_9BACT</name>
<dbReference type="RefSeq" id="WP_135465345.1">
    <property type="nucleotide sequence ID" value="NZ_SRLC01000003.1"/>
</dbReference>
<reference evidence="2 3" key="1">
    <citation type="submission" date="2019-04" db="EMBL/GenBank/DDBJ databases">
        <authorList>
            <person name="Feng G."/>
            <person name="Zhang J."/>
            <person name="Zhu H."/>
        </authorList>
    </citation>
    <scope>NUCLEOTIDE SEQUENCE [LARGE SCALE GENOMIC DNA]</scope>
    <source>
        <strain evidence="2 3">JCM 31653</strain>
    </source>
</reference>
<dbReference type="Gene3D" id="2.60.40.1120">
    <property type="entry name" value="Carboxypeptidase-like, regulatory domain"/>
    <property type="match status" value="1"/>
</dbReference>
<proteinExistence type="predicted"/>
<dbReference type="EMBL" id="SRLC01000003">
    <property type="protein sequence ID" value="TGE20544.1"/>
    <property type="molecule type" value="Genomic_DNA"/>
</dbReference>
<keyword evidence="3" id="KW-1185">Reference proteome</keyword>
<dbReference type="AlphaFoldDB" id="A0A4Z0PTF5"/>
<protein>
    <recommendedName>
        <fullName evidence="4">Carboxypeptidase-like regulatory domain-containing protein</fullName>
    </recommendedName>
</protein>
<dbReference type="Proteomes" id="UP000297549">
    <property type="component" value="Unassembled WGS sequence"/>
</dbReference>
<sequence length="135" mass="14446">MSRTRTLLAGFSFFLTPGFVLAQQAAAAPDQPLECPTVSGLVTDENQQPLTGATVVVLGIQDAFSTNSEGRYIVSSRKPISQTAQLQISAAGYETQKLVLSGCQPPTVALKLLPGTRFKRDGRIKKTTSTGKIKY</sequence>
<dbReference type="Pfam" id="PF13620">
    <property type="entry name" value="CarboxypepD_reg"/>
    <property type="match status" value="1"/>
</dbReference>
<evidence type="ECO:0008006" key="4">
    <source>
        <dbReference type="Google" id="ProtNLM"/>
    </source>
</evidence>
<feature type="signal peptide" evidence="1">
    <location>
        <begin position="1"/>
        <end position="22"/>
    </location>
</feature>
<feature type="chain" id="PRO_5021186084" description="Carboxypeptidase-like regulatory domain-containing protein" evidence="1">
    <location>
        <begin position="23"/>
        <end position="135"/>
    </location>
</feature>
<dbReference type="OrthoDB" id="885290at2"/>
<gene>
    <name evidence="2" type="ORF">E5K00_21355</name>
</gene>
<dbReference type="SUPFAM" id="SSF49464">
    <property type="entry name" value="Carboxypeptidase regulatory domain-like"/>
    <property type="match status" value="1"/>
</dbReference>
<accession>A0A4Z0PTF5</accession>
<keyword evidence="1" id="KW-0732">Signal</keyword>
<evidence type="ECO:0000313" key="2">
    <source>
        <dbReference type="EMBL" id="TGE20544.1"/>
    </source>
</evidence>
<dbReference type="InterPro" id="IPR008969">
    <property type="entry name" value="CarboxyPept-like_regulatory"/>
</dbReference>
<organism evidence="2 3">
    <name type="scientific">Hymenobacter aquaticus</name>
    <dbReference type="NCBI Taxonomy" id="1867101"/>
    <lineage>
        <taxon>Bacteria</taxon>
        <taxon>Pseudomonadati</taxon>
        <taxon>Bacteroidota</taxon>
        <taxon>Cytophagia</taxon>
        <taxon>Cytophagales</taxon>
        <taxon>Hymenobacteraceae</taxon>
        <taxon>Hymenobacter</taxon>
    </lineage>
</organism>
<comment type="caution">
    <text evidence="2">The sequence shown here is derived from an EMBL/GenBank/DDBJ whole genome shotgun (WGS) entry which is preliminary data.</text>
</comment>
<evidence type="ECO:0000313" key="3">
    <source>
        <dbReference type="Proteomes" id="UP000297549"/>
    </source>
</evidence>
<evidence type="ECO:0000256" key="1">
    <source>
        <dbReference type="SAM" id="SignalP"/>
    </source>
</evidence>